<protein>
    <submittedName>
        <fullName evidence="1">Uncharacterized protein</fullName>
    </submittedName>
</protein>
<evidence type="ECO:0000313" key="2">
    <source>
        <dbReference type="Proteomes" id="UP001178508"/>
    </source>
</evidence>
<organism evidence="1 2">
    <name type="scientific">Xyrichtys novacula</name>
    <name type="common">Pearly razorfish</name>
    <name type="synonym">Hemipteronotus novacula</name>
    <dbReference type="NCBI Taxonomy" id="13765"/>
    <lineage>
        <taxon>Eukaryota</taxon>
        <taxon>Metazoa</taxon>
        <taxon>Chordata</taxon>
        <taxon>Craniata</taxon>
        <taxon>Vertebrata</taxon>
        <taxon>Euteleostomi</taxon>
        <taxon>Actinopterygii</taxon>
        <taxon>Neopterygii</taxon>
        <taxon>Teleostei</taxon>
        <taxon>Neoteleostei</taxon>
        <taxon>Acanthomorphata</taxon>
        <taxon>Eupercaria</taxon>
        <taxon>Labriformes</taxon>
        <taxon>Labridae</taxon>
        <taxon>Xyrichtys</taxon>
    </lineage>
</organism>
<accession>A0AAV1H4M7</accession>
<proteinExistence type="predicted"/>
<name>A0AAV1H4M7_XYRNO</name>
<gene>
    <name evidence="1" type="ORF">XNOV1_A028941</name>
</gene>
<keyword evidence="2" id="KW-1185">Reference proteome</keyword>
<dbReference type="Proteomes" id="UP001178508">
    <property type="component" value="Chromosome 19"/>
</dbReference>
<sequence length="55" mass="6107">MPDSNEAVPAPCLVIKEDINKCVREKGAESWIVTHKKIRPSKIFPSFPSSLIALD</sequence>
<evidence type="ECO:0000313" key="1">
    <source>
        <dbReference type="EMBL" id="CAJ1080967.1"/>
    </source>
</evidence>
<dbReference type="AlphaFoldDB" id="A0AAV1H4M7"/>
<dbReference type="EMBL" id="OY660882">
    <property type="protein sequence ID" value="CAJ1080967.1"/>
    <property type="molecule type" value="Genomic_DNA"/>
</dbReference>
<reference evidence="1" key="1">
    <citation type="submission" date="2023-08" db="EMBL/GenBank/DDBJ databases">
        <authorList>
            <person name="Alioto T."/>
            <person name="Alioto T."/>
            <person name="Gomez Garrido J."/>
        </authorList>
    </citation>
    <scope>NUCLEOTIDE SEQUENCE</scope>
</reference>